<dbReference type="EMBL" id="FNST01000002">
    <property type="protein sequence ID" value="SED16351.1"/>
    <property type="molecule type" value="Genomic_DNA"/>
</dbReference>
<protein>
    <submittedName>
        <fullName evidence="3">Cytochrome P450</fullName>
    </submittedName>
</protein>
<dbReference type="InterPro" id="IPR017972">
    <property type="entry name" value="Cyt_P450_CS"/>
</dbReference>
<dbReference type="GO" id="GO:0020037">
    <property type="term" value="F:heme binding"/>
    <property type="evidence" value="ECO:0007669"/>
    <property type="project" value="InterPro"/>
</dbReference>
<keyword evidence="2" id="KW-0503">Monooxygenase</keyword>
<dbReference type="Gene3D" id="1.10.630.10">
    <property type="entry name" value="Cytochrome P450"/>
    <property type="match status" value="1"/>
</dbReference>
<keyword evidence="2" id="KW-0349">Heme</keyword>
<dbReference type="InterPro" id="IPR001128">
    <property type="entry name" value="Cyt_P450"/>
</dbReference>
<dbReference type="PANTHER" id="PTHR46696:SF6">
    <property type="entry name" value="P450, PUTATIVE (EUROFUNG)-RELATED"/>
    <property type="match status" value="1"/>
</dbReference>
<gene>
    <name evidence="3" type="ORF">SAMN04490356_7215</name>
</gene>
<reference evidence="4" key="1">
    <citation type="submission" date="2016-10" db="EMBL/GenBank/DDBJ databases">
        <authorList>
            <person name="Varghese N."/>
            <person name="Submissions S."/>
        </authorList>
    </citation>
    <scope>NUCLEOTIDE SEQUENCE [LARGE SCALE GENOMIC DNA]</scope>
    <source>
        <strain evidence="4">DSM 40318</strain>
    </source>
</reference>
<keyword evidence="2" id="KW-0560">Oxidoreductase</keyword>
<dbReference type="AlphaFoldDB" id="A0A1H4YGW7"/>
<dbReference type="PRINTS" id="PR00359">
    <property type="entry name" value="BP450"/>
</dbReference>
<dbReference type="GO" id="GO:0005506">
    <property type="term" value="F:iron ion binding"/>
    <property type="evidence" value="ECO:0007669"/>
    <property type="project" value="InterPro"/>
</dbReference>
<dbReference type="GO" id="GO:0016705">
    <property type="term" value="F:oxidoreductase activity, acting on paired donors, with incorporation or reduction of molecular oxygen"/>
    <property type="evidence" value="ECO:0007669"/>
    <property type="project" value="InterPro"/>
</dbReference>
<keyword evidence="2" id="KW-0479">Metal-binding</keyword>
<proteinExistence type="inferred from homology"/>
<dbReference type="InterPro" id="IPR036396">
    <property type="entry name" value="Cyt_P450_sf"/>
</dbReference>
<name>A0A1H4YGW7_STRMJ</name>
<evidence type="ECO:0000313" key="3">
    <source>
        <dbReference type="EMBL" id="SED16351.1"/>
    </source>
</evidence>
<dbReference type="PANTHER" id="PTHR46696">
    <property type="entry name" value="P450, PUTATIVE (EUROFUNG)-RELATED"/>
    <property type="match status" value="1"/>
</dbReference>
<evidence type="ECO:0000256" key="2">
    <source>
        <dbReference type="RuleBase" id="RU000461"/>
    </source>
</evidence>
<dbReference type="SUPFAM" id="SSF48264">
    <property type="entry name" value="Cytochrome P450"/>
    <property type="match status" value="1"/>
</dbReference>
<keyword evidence="4" id="KW-1185">Reference proteome</keyword>
<dbReference type="PROSITE" id="PS00086">
    <property type="entry name" value="CYTOCHROME_P450"/>
    <property type="match status" value="1"/>
</dbReference>
<dbReference type="Pfam" id="PF00067">
    <property type="entry name" value="p450"/>
    <property type="match status" value="1"/>
</dbReference>
<comment type="similarity">
    <text evidence="1 2">Belongs to the cytochrome P450 family.</text>
</comment>
<keyword evidence="2" id="KW-0408">Iron</keyword>
<dbReference type="InterPro" id="IPR002397">
    <property type="entry name" value="Cyt_P450_B"/>
</dbReference>
<evidence type="ECO:0000313" key="4">
    <source>
        <dbReference type="Proteomes" id="UP000198609"/>
    </source>
</evidence>
<accession>A0A1H4YGW7</accession>
<sequence length="156" mass="17157">MILKMTAMLLSQRERYETPLADPGLMPGVVEEALRLDALGGVGIPRFITEDTEVSGVPVGAGSTLLVNLHAANRDERKFPDPDRFDPRQENSAQHVGFGAGPHVCVGQTLARVELQVCLATFIRHLPELRLRDAPEDLRMREGISAGGFENLWGTW</sequence>
<dbReference type="GO" id="GO:0004497">
    <property type="term" value="F:monooxygenase activity"/>
    <property type="evidence" value="ECO:0007669"/>
    <property type="project" value="UniProtKB-KW"/>
</dbReference>
<organism evidence="3 4">
    <name type="scientific">Streptomyces melanosporofaciens</name>
    <dbReference type="NCBI Taxonomy" id="67327"/>
    <lineage>
        <taxon>Bacteria</taxon>
        <taxon>Bacillati</taxon>
        <taxon>Actinomycetota</taxon>
        <taxon>Actinomycetes</taxon>
        <taxon>Kitasatosporales</taxon>
        <taxon>Streptomycetaceae</taxon>
        <taxon>Streptomyces</taxon>
        <taxon>Streptomyces violaceusniger group</taxon>
    </lineage>
</organism>
<evidence type="ECO:0000256" key="1">
    <source>
        <dbReference type="ARBA" id="ARBA00010617"/>
    </source>
</evidence>
<dbReference type="Proteomes" id="UP000198609">
    <property type="component" value="Unassembled WGS sequence"/>
</dbReference>